<evidence type="ECO:0000313" key="2">
    <source>
        <dbReference type="Proteomes" id="UP000193144"/>
    </source>
</evidence>
<accession>A0A1Y1Y697</accession>
<keyword evidence="2" id="KW-1185">Reference proteome</keyword>
<gene>
    <name evidence="1" type="ORF">BCR34DRAFT_646600</name>
</gene>
<dbReference type="OrthoDB" id="1937642at2759"/>
<dbReference type="EMBL" id="MCFA01000336">
    <property type="protein sequence ID" value="ORX93550.1"/>
    <property type="molecule type" value="Genomic_DNA"/>
</dbReference>
<evidence type="ECO:0000313" key="1">
    <source>
        <dbReference type="EMBL" id="ORX93550.1"/>
    </source>
</evidence>
<comment type="caution">
    <text evidence="1">The sequence shown here is derived from an EMBL/GenBank/DDBJ whole genome shotgun (WGS) entry which is preliminary data.</text>
</comment>
<reference evidence="1 2" key="1">
    <citation type="submission" date="2016-07" db="EMBL/GenBank/DDBJ databases">
        <title>Pervasive Adenine N6-methylation of Active Genes in Fungi.</title>
        <authorList>
            <consortium name="DOE Joint Genome Institute"/>
            <person name="Mondo S.J."/>
            <person name="Dannebaum R.O."/>
            <person name="Kuo R.C."/>
            <person name="Labutti K."/>
            <person name="Haridas S."/>
            <person name="Kuo A."/>
            <person name="Salamov A."/>
            <person name="Ahrendt S.R."/>
            <person name="Lipzen A."/>
            <person name="Sullivan W."/>
            <person name="Andreopoulos W.B."/>
            <person name="Clum A."/>
            <person name="Lindquist E."/>
            <person name="Daum C."/>
            <person name="Ramamoorthy G.K."/>
            <person name="Gryganskyi A."/>
            <person name="Culley D."/>
            <person name="Magnuson J.K."/>
            <person name="James T.Y."/>
            <person name="O'Malley M.A."/>
            <person name="Stajich J.E."/>
            <person name="Spatafora J.W."/>
            <person name="Visel A."/>
            <person name="Grigoriev I.V."/>
        </authorList>
    </citation>
    <scope>NUCLEOTIDE SEQUENCE [LARGE SCALE GENOMIC DNA]</scope>
    <source>
        <strain evidence="1 2">CBS 115471</strain>
    </source>
</reference>
<sequence>MSSNARKSDWNAPSNQLKEAFTKPSDIFSVLLLLGPELVARAAAQQSGCEWRGVPFPISFSFGISFIYSLMTNRVYTRHASLNHRDERLLPSFPDCASLVINGHSTQLIRDYSKWKDLEVSKKVDAALNRIHEVEKTIKASLSRIGYRSPALSLTPCLNQWKREKWIIWQKRKQPFILTRGNGTQHAFVILANKQGLHPGDLATSTHPASLMTKIDVFVLAAAWVTLLVASTNVYDSSRYLLSIGAVGMLHNILVAAWRQTPRADGILLKYVDCVMESNVMGALLEVEEKYTKVGKSMLSTFLPNELRGEEKAQWDSAEEERIVQEEERAQLETEQNGRGVDSAREHEGRAFEQWWIV</sequence>
<name>A0A1Y1Y697_9PLEO</name>
<dbReference type="STRING" id="1231657.A0A1Y1Y697"/>
<dbReference type="AlphaFoldDB" id="A0A1Y1Y697"/>
<organism evidence="1 2">
    <name type="scientific">Clohesyomyces aquaticus</name>
    <dbReference type="NCBI Taxonomy" id="1231657"/>
    <lineage>
        <taxon>Eukaryota</taxon>
        <taxon>Fungi</taxon>
        <taxon>Dikarya</taxon>
        <taxon>Ascomycota</taxon>
        <taxon>Pezizomycotina</taxon>
        <taxon>Dothideomycetes</taxon>
        <taxon>Pleosporomycetidae</taxon>
        <taxon>Pleosporales</taxon>
        <taxon>Lindgomycetaceae</taxon>
        <taxon>Clohesyomyces</taxon>
    </lineage>
</organism>
<proteinExistence type="predicted"/>
<dbReference type="Proteomes" id="UP000193144">
    <property type="component" value="Unassembled WGS sequence"/>
</dbReference>
<protein>
    <submittedName>
        <fullName evidence="1">Uncharacterized protein</fullName>
    </submittedName>
</protein>